<dbReference type="GO" id="GO:0006487">
    <property type="term" value="P:protein N-linked glycosylation"/>
    <property type="evidence" value="ECO:0007669"/>
    <property type="project" value="TreeGrafter"/>
</dbReference>
<keyword evidence="3" id="KW-0472">Membrane</keyword>
<proteinExistence type="predicted"/>
<evidence type="ECO:0000313" key="4">
    <source>
        <dbReference type="EMBL" id="CAK0787359.1"/>
    </source>
</evidence>
<name>A0AAV1IJP7_9CHLO</name>
<dbReference type="InterPro" id="IPR006759">
    <property type="entry name" value="Glyco_transf_54"/>
</dbReference>
<evidence type="ECO:0008006" key="6">
    <source>
        <dbReference type="Google" id="ProtNLM"/>
    </source>
</evidence>
<keyword evidence="5" id="KW-1185">Reference proteome</keyword>
<keyword evidence="3" id="KW-1133">Transmembrane helix</keyword>
<protein>
    <recommendedName>
        <fullName evidence="6">Hexosyltransferase</fullName>
    </recommendedName>
</protein>
<keyword evidence="1" id="KW-0175">Coiled coil</keyword>
<dbReference type="AlphaFoldDB" id="A0AAV1IJP7"/>
<evidence type="ECO:0000256" key="1">
    <source>
        <dbReference type="SAM" id="Coils"/>
    </source>
</evidence>
<reference evidence="4 5" key="1">
    <citation type="submission" date="2023-10" db="EMBL/GenBank/DDBJ databases">
        <authorList>
            <person name="Maclean D."/>
            <person name="Macfadyen A."/>
        </authorList>
    </citation>
    <scope>NUCLEOTIDE SEQUENCE [LARGE SCALE GENOMIC DNA]</scope>
</reference>
<organism evidence="4 5">
    <name type="scientific">Coccomyxa viridis</name>
    <dbReference type="NCBI Taxonomy" id="1274662"/>
    <lineage>
        <taxon>Eukaryota</taxon>
        <taxon>Viridiplantae</taxon>
        <taxon>Chlorophyta</taxon>
        <taxon>core chlorophytes</taxon>
        <taxon>Trebouxiophyceae</taxon>
        <taxon>Trebouxiophyceae incertae sedis</taxon>
        <taxon>Coccomyxaceae</taxon>
        <taxon>Coccomyxa</taxon>
    </lineage>
</organism>
<dbReference type="PANTHER" id="PTHR12062">
    <property type="entry name" value="N-ACETYLGLUCOSAMINYLTRANSFERASE VI"/>
    <property type="match status" value="1"/>
</dbReference>
<feature type="region of interest" description="Disordered" evidence="2">
    <location>
        <begin position="249"/>
        <end position="273"/>
    </location>
</feature>
<dbReference type="EMBL" id="CAUYUE010000017">
    <property type="protein sequence ID" value="CAK0787359.1"/>
    <property type="molecule type" value="Genomic_DNA"/>
</dbReference>
<dbReference type="PANTHER" id="PTHR12062:SF33">
    <property type="entry name" value="ALPHA-1,6-MANNOSYL-GLYCOPROTEIN 4-BETA-N-ACETYLGLUCOSAMINYLTRANSFERASE-LIKE"/>
    <property type="match status" value="1"/>
</dbReference>
<gene>
    <name evidence="4" type="ORF">CVIRNUC_010579</name>
</gene>
<dbReference type="Proteomes" id="UP001314263">
    <property type="component" value="Unassembled WGS sequence"/>
</dbReference>
<feature type="coiled-coil region" evidence="1">
    <location>
        <begin position="133"/>
        <end position="160"/>
    </location>
</feature>
<evidence type="ECO:0000256" key="2">
    <source>
        <dbReference type="SAM" id="MobiDB-lite"/>
    </source>
</evidence>
<feature type="transmembrane region" description="Helical" evidence="3">
    <location>
        <begin position="35"/>
        <end position="56"/>
    </location>
</feature>
<accession>A0AAV1IJP7</accession>
<evidence type="ECO:0000256" key="3">
    <source>
        <dbReference type="SAM" id="Phobius"/>
    </source>
</evidence>
<feature type="region of interest" description="Disordered" evidence="2">
    <location>
        <begin position="468"/>
        <end position="487"/>
    </location>
</feature>
<dbReference type="GO" id="GO:0008375">
    <property type="term" value="F:acetylglucosaminyltransferase activity"/>
    <property type="evidence" value="ECO:0007669"/>
    <property type="project" value="TreeGrafter"/>
</dbReference>
<keyword evidence="3" id="KW-0812">Transmembrane</keyword>
<comment type="caution">
    <text evidence="4">The sequence shown here is derived from an EMBL/GenBank/DDBJ whole genome shotgun (WGS) entry which is preliminary data.</text>
</comment>
<evidence type="ECO:0000313" key="5">
    <source>
        <dbReference type="Proteomes" id="UP001314263"/>
    </source>
</evidence>
<sequence length="494" mass="55234">MSLRGSPLRVASVPTLPSASSPFMKPAHGTGSGRILAASIAANVVLVIALLLWVGLDSMPLPTESRIASEQSSESAILLTRLKGDVQVLHGYLESAKQSMEEEIHTGSRSDKAILPAVQQAVQHQPEALQQQLLDLRGKVQELRQQNTQLEAELNATADERVWLTVGIPTVPRRNEADYLTRTLETLLQELPSDSTDPLYARVRVLVMNNRPGNHSVFYAVKERVRSGPEGDLFVAKARLYLAMVDNPGTLPDPTPDMPDPDDLNNPTNRPGREVRRQTCDLITLLEMAEPLSHYYLFMEDDFRVCPYAIRIMDYIVRKLNAVPSTAAWLAVRLSYGMNGILITVKNLPSLISYMRTHTARLPPDLLWLEWFQGRRPETWDAVRGHPLYVYHKNLLDHIGALSSFAVRPERLPFPRCFDSMATVWSIHTKERFNDKACGHTDLSPCPRDDGAEAWTHHHVTWPYQVDDTERDHPATPPPAPVLPTNISLTAAAS</sequence>